<feature type="transmembrane region" description="Helical" evidence="5">
    <location>
        <begin position="250"/>
        <end position="271"/>
    </location>
</feature>
<dbReference type="PANTHER" id="PTHR12560">
    <property type="entry name" value="LONGEVITY ASSURANCE FACTOR 1 LAG1"/>
    <property type="match status" value="1"/>
</dbReference>
<dbReference type="GO" id="GO:0005783">
    <property type="term" value="C:endoplasmic reticulum"/>
    <property type="evidence" value="ECO:0007669"/>
    <property type="project" value="TreeGrafter"/>
</dbReference>
<accession>U6MHG4</accession>
<feature type="transmembrane region" description="Helical" evidence="5">
    <location>
        <begin position="291"/>
        <end position="319"/>
    </location>
</feature>
<protein>
    <submittedName>
        <fullName evidence="7">Longevity-assurance (LAG1) domain-containing protein, putative</fullName>
    </submittedName>
</protein>
<dbReference type="Pfam" id="PF03798">
    <property type="entry name" value="TRAM_LAG1_CLN8"/>
    <property type="match status" value="1"/>
</dbReference>
<keyword evidence="3 5" id="KW-1133">Transmembrane helix</keyword>
<reference evidence="7" key="2">
    <citation type="submission" date="2013-10" db="EMBL/GenBank/DDBJ databases">
        <authorList>
            <person name="Aslett M."/>
        </authorList>
    </citation>
    <scope>NUCLEOTIDE SEQUENCE [LARGE SCALE GENOMIC DNA]</scope>
    <source>
        <strain evidence="7">Weybridge</strain>
    </source>
</reference>
<dbReference type="RefSeq" id="XP_013337705.1">
    <property type="nucleotide sequence ID" value="XM_013482251.1"/>
</dbReference>
<feature type="transmembrane region" description="Helical" evidence="5">
    <location>
        <begin position="47"/>
        <end position="69"/>
    </location>
</feature>
<dbReference type="GeneID" id="25334864"/>
<evidence type="ECO:0000313" key="8">
    <source>
        <dbReference type="Proteomes" id="UP000030763"/>
    </source>
</evidence>
<feature type="transmembrane region" description="Helical" evidence="5">
    <location>
        <begin position="195"/>
        <end position="211"/>
    </location>
</feature>
<dbReference type="OMA" id="IFAKRCI"/>
<evidence type="ECO:0000313" key="7">
    <source>
        <dbReference type="EMBL" id="CDJ61055.1"/>
    </source>
</evidence>
<evidence type="ECO:0000256" key="3">
    <source>
        <dbReference type="ARBA" id="ARBA00022989"/>
    </source>
</evidence>
<dbReference type="SMART" id="SM00724">
    <property type="entry name" value="TLC"/>
    <property type="match status" value="1"/>
</dbReference>
<organism evidence="7 8">
    <name type="scientific">Eimeria maxima</name>
    <name type="common">Coccidian parasite</name>
    <dbReference type="NCBI Taxonomy" id="5804"/>
    <lineage>
        <taxon>Eukaryota</taxon>
        <taxon>Sar</taxon>
        <taxon>Alveolata</taxon>
        <taxon>Apicomplexa</taxon>
        <taxon>Conoidasida</taxon>
        <taxon>Coccidia</taxon>
        <taxon>Eucoccidiorida</taxon>
        <taxon>Eimeriorina</taxon>
        <taxon>Eimeriidae</taxon>
        <taxon>Eimeria</taxon>
    </lineage>
</organism>
<reference evidence="7" key="1">
    <citation type="submission" date="2013-10" db="EMBL/GenBank/DDBJ databases">
        <title>Genomic analysis of the causative agents of coccidiosis in chickens.</title>
        <authorList>
            <person name="Reid A.J."/>
            <person name="Blake D."/>
            <person name="Billington K."/>
            <person name="Browne H."/>
            <person name="Dunn M."/>
            <person name="Hung S."/>
            <person name="Kawahara F."/>
            <person name="Miranda-Saavedra D."/>
            <person name="Mourier T."/>
            <person name="Nagra H."/>
            <person name="Otto T.D."/>
            <person name="Rawlings N."/>
            <person name="Sanchez A."/>
            <person name="Sanders M."/>
            <person name="Subramaniam C."/>
            <person name="Tay Y."/>
            <person name="Dear P."/>
            <person name="Doerig C."/>
            <person name="Gruber A."/>
            <person name="Parkinson J."/>
            <person name="Shirley M."/>
            <person name="Wan K.L."/>
            <person name="Berriman M."/>
            <person name="Tomley F."/>
            <person name="Pain A."/>
        </authorList>
    </citation>
    <scope>NUCLEOTIDE SEQUENCE [LARGE SCALE GENOMIC DNA]</scope>
    <source>
        <strain evidence="7">Weybridge</strain>
    </source>
</reference>
<keyword evidence="4 5" id="KW-0472">Membrane</keyword>
<dbReference type="GO" id="GO:0016020">
    <property type="term" value="C:membrane"/>
    <property type="evidence" value="ECO:0007669"/>
    <property type="project" value="UniProtKB-SubCell"/>
</dbReference>
<feature type="transmembrane region" description="Helical" evidence="5">
    <location>
        <begin position="6"/>
        <end position="26"/>
    </location>
</feature>
<comment type="subcellular location">
    <subcellularLocation>
        <location evidence="1">Membrane</location>
        <topology evidence="1">Multi-pass membrane protein</topology>
    </subcellularLocation>
</comment>
<dbReference type="OrthoDB" id="537032at2759"/>
<feature type="transmembrane region" description="Helical" evidence="5">
    <location>
        <begin position="111"/>
        <end position="132"/>
    </location>
</feature>
<dbReference type="EMBL" id="HG721991">
    <property type="protein sequence ID" value="CDJ61055.1"/>
    <property type="molecule type" value="Genomic_DNA"/>
</dbReference>
<dbReference type="InterPro" id="IPR006634">
    <property type="entry name" value="TLC-dom"/>
</dbReference>
<evidence type="ECO:0000256" key="2">
    <source>
        <dbReference type="ARBA" id="ARBA00022692"/>
    </source>
</evidence>
<sequence length="351" mass="40360">MVRLDRVFGILLGVIAGWSALHYPKVAGSIRHRLGVPGGGYPDPSDLRIYGSAAAALYLILQGFCTWILKPLADRLLPRESGFTAVVLMRVLFMALNRWSEQVRQLLCSHFGAMTWKMLYFLMTTALCLLFFRNEPWWPQQLGGEGAEEELWKGYPMQQNSMYCHLYFYVAFGHHLATLIYILKSPCLPDFFDQLLPCVAALCLIYFSYMSNFLRVGVVILFCHDICDIFTFGCKAFVDTPYHKVTVGLFLLLTSCWFYFRLYTFPSAALFPIFKAIKTRPDHSETEGSSYFIFILLTLSLMNIYWFVLMVKMFVHFILSGQMRDLHSRVPDVDSAGQQMAHRDVKQSKVE</sequence>
<feature type="transmembrane region" description="Helical" evidence="5">
    <location>
        <begin position="166"/>
        <end position="183"/>
    </location>
</feature>
<keyword evidence="2 5" id="KW-0812">Transmembrane</keyword>
<dbReference type="PANTHER" id="PTHR12560:SF0">
    <property type="entry name" value="LD18904P"/>
    <property type="match status" value="1"/>
</dbReference>
<gene>
    <name evidence="7" type="ORF">EMWEY_00008780</name>
</gene>
<dbReference type="Proteomes" id="UP000030763">
    <property type="component" value="Unassembled WGS sequence"/>
</dbReference>
<dbReference type="InterPro" id="IPR016439">
    <property type="entry name" value="Lag1/Lac1-like"/>
</dbReference>
<evidence type="ECO:0000256" key="5">
    <source>
        <dbReference type="SAM" id="Phobius"/>
    </source>
</evidence>
<evidence type="ECO:0000256" key="4">
    <source>
        <dbReference type="ARBA" id="ARBA00023136"/>
    </source>
</evidence>
<feature type="transmembrane region" description="Helical" evidence="5">
    <location>
        <begin position="81"/>
        <end position="99"/>
    </location>
</feature>
<feature type="domain" description="TLC" evidence="6">
    <location>
        <begin position="109"/>
        <end position="319"/>
    </location>
</feature>
<dbReference type="GO" id="GO:0046513">
    <property type="term" value="P:ceramide biosynthetic process"/>
    <property type="evidence" value="ECO:0007669"/>
    <property type="project" value="InterPro"/>
</dbReference>
<keyword evidence="8" id="KW-1185">Reference proteome</keyword>
<evidence type="ECO:0000256" key="1">
    <source>
        <dbReference type="ARBA" id="ARBA00004141"/>
    </source>
</evidence>
<dbReference type="AlphaFoldDB" id="U6MHG4"/>
<proteinExistence type="predicted"/>
<evidence type="ECO:0000259" key="6">
    <source>
        <dbReference type="SMART" id="SM00724"/>
    </source>
</evidence>
<dbReference type="VEuPathDB" id="ToxoDB:EMWEY_00008780"/>
<name>U6MHG4_EIMMA</name>
<dbReference type="GO" id="GO:0050291">
    <property type="term" value="F:sphingosine N-acyltransferase activity"/>
    <property type="evidence" value="ECO:0007669"/>
    <property type="project" value="InterPro"/>
</dbReference>